<name>A0AAJ1QGK6_9FLAO</name>
<dbReference type="Proteomes" id="UP001170959">
    <property type="component" value="Unassembled WGS sequence"/>
</dbReference>
<keyword evidence="1" id="KW-0732">Signal</keyword>
<dbReference type="Pfam" id="PF01145">
    <property type="entry name" value="Band_7"/>
    <property type="match status" value="1"/>
</dbReference>
<accession>A0AAJ1QGK6</accession>
<comment type="caution">
    <text evidence="3">The sequence shown here is derived from an EMBL/GenBank/DDBJ whole genome shotgun (WGS) entry which is preliminary data.</text>
</comment>
<dbReference type="PROSITE" id="PS51257">
    <property type="entry name" value="PROKAR_LIPOPROTEIN"/>
    <property type="match status" value="1"/>
</dbReference>
<protein>
    <submittedName>
        <fullName evidence="3">SPFH domain-containing protein</fullName>
    </submittedName>
</protein>
<dbReference type="InterPro" id="IPR001107">
    <property type="entry name" value="Band_7"/>
</dbReference>
<evidence type="ECO:0000256" key="1">
    <source>
        <dbReference type="SAM" id="SignalP"/>
    </source>
</evidence>
<dbReference type="EMBL" id="JACAGJ010000008">
    <property type="protein sequence ID" value="MDM1073649.1"/>
    <property type="molecule type" value="Genomic_DNA"/>
</dbReference>
<reference evidence="3" key="1">
    <citation type="submission" date="2020-06" db="EMBL/GenBank/DDBJ databases">
        <authorList>
            <person name="Dong N."/>
        </authorList>
    </citation>
    <scope>NUCLEOTIDE SEQUENCE</scope>
    <source>
        <strain evidence="3">R655-4</strain>
    </source>
</reference>
<feature type="chain" id="PRO_5042585706" evidence="1">
    <location>
        <begin position="23"/>
        <end position="262"/>
    </location>
</feature>
<proteinExistence type="predicted"/>
<evidence type="ECO:0000313" key="3">
    <source>
        <dbReference type="EMBL" id="MDM1073649.1"/>
    </source>
</evidence>
<sequence length="262" mass="29685">MGKKILAIVGLLSLFISSCSRVEPNYVGVVMENYGKNGKSDFTTEKGRVWTMSPGKELFQVPLFEQRGNFEKSLTLKAADNTEFKASPVYSFRVVESKAIDVVFNNKQLKDGDFMTSLADNVLEPRMYDLAKEESRKYTTEQLMSNGGSLKFEKDLEGIMQKEFEKRGLELISFSAQLDFSDKVKGKIDARNEVNTNLSVLDQKIQEQKKTNELEQLITEQALIRSKGLTQEILQEKAIQKWNGVLPQTFSGNNLPFVKTIK</sequence>
<dbReference type="RefSeq" id="WP_286494093.1">
    <property type="nucleotide sequence ID" value="NZ_JACAGJ010000008.1"/>
</dbReference>
<reference evidence="3" key="2">
    <citation type="journal article" date="2022" name="Sci. Total Environ.">
        <title>Prevalence, transmission, and molecular epidemiology of tet(X)-positive bacteria among humans, animals, and environmental niches in China: An epidemiological, and genomic-based study.</title>
        <authorList>
            <person name="Dong N."/>
            <person name="Zeng Y."/>
            <person name="Cai C."/>
            <person name="Sun C."/>
            <person name="Lu J."/>
            <person name="Liu C."/>
            <person name="Zhou H."/>
            <person name="Sun Q."/>
            <person name="Shu L."/>
            <person name="Wang H."/>
            <person name="Wang Y."/>
            <person name="Wang S."/>
            <person name="Wu C."/>
            <person name="Chan E.W."/>
            <person name="Chen G."/>
            <person name="Shen Z."/>
            <person name="Chen S."/>
            <person name="Zhang R."/>
        </authorList>
    </citation>
    <scope>NUCLEOTIDE SEQUENCE</scope>
    <source>
        <strain evidence="3">R655-4</strain>
    </source>
</reference>
<organism evidence="3 4">
    <name type="scientific">Empedobacter brevis</name>
    <dbReference type="NCBI Taxonomy" id="247"/>
    <lineage>
        <taxon>Bacteria</taxon>
        <taxon>Pseudomonadati</taxon>
        <taxon>Bacteroidota</taxon>
        <taxon>Flavobacteriia</taxon>
        <taxon>Flavobacteriales</taxon>
        <taxon>Weeksellaceae</taxon>
        <taxon>Empedobacter</taxon>
    </lineage>
</organism>
<evidence type="ECO:0000313" key="4">
    <source>
        <dbReference type="Proteomes" id="UP001170959"/>
    </source>
</evidence>
<evidence type="ECO:0000259" key="2">
    <source>
        <dbReference type="Pfam" id="PF01145"/>
    </source>
</evidence>
<gene>
    <name evidence="3" type="ORF">HX001_14260</name>
</gene>
<dbReference type="AlphaFoldDB" id="A0AAJ1QGK6"/>
<feature type="signal peptide" evidence="1">
    <location>
        <begin position="1"/>
        <end position="22"/>
    </location>
</feature>
<feature type="domain" description="Band 7" evidence="2">
    <location>
        <begin position="21"/>
        <end position="210"/>
    </location>
</feature>